<feature type="region of interest" description="Disordered" evidence="1">
    <location>
        <begin position="142"/>
        <end position="325"/>
    </location>
</feature>
<evidence type="ECO:0000313" key="3">
    <source>
        <dbReference type="Proteomes" id="UP000327493"/>
    </source>
</evidence>
<sequence length="619" mass="65122">MNRVNAREVNGGAWPRGLLIAEKDGKIVESINKTLSEEAFTFLVPPSLGKEALIMPKSIMHHVVVTTATQVATAGLDSILMVVVLDLPNLEPPPLVAKSIILLDLVVFRSLNFYFTLNLSCTNVILSSVSVQQSSNPGATVWDANYPFDDGPGPAKPGTPPSGGQVNYPVKRPPVKVGGQQSNNPGATGWFDQYPQVGGPGPAKPGTPTSGGPFNYPLKTPPVKVGGQQSNNPGATGWLDQYPQVDGPGPADPPPGPGDGGDPEPATPGNPNSGGPVNNPVKMPPVKVGDRASQNPAYTGGSYGVGCQSPNTAPVVSPPADETDPSFPEFAFSPTESRVPAPAPGPLPSPVYITRSKNNYKRVQYVFSRTTYTPLNPAVPTTFSKSSASPFWYPTEENRQVCTCVEKPTNGPGETTVDECTCSEHPTSAQGDVVVANVGTCVRQPNPPPGATRVYVCTSVGKPASAQGETPVNVCKCVKTSTLAPRGTPQQFDCTCKVKLCHVPVASLPGGTQQLYVPKGGQPGDPPAHNPRVLLCSNVEGPGVAASELSPVSVYTCVRMYPYVPDEIPPVGHPMTESFSFLTGLFTRFKSVNKESDRENFVRCLCPLSSPGPVDIWGI</sequence>
<evidence type="ECO:0000256" key="1">
    <source>
        <dbReference type="SAM" id="MobiDB-lite"/>
    </source>
</evidence>
<dbReference type="EMBL" id="VOFY01002950">
    <property type="protein sequence ID" value="KAA8577383.1"/>
    <property type="molecule type" value="Genomic_DNA"/>
</dbReference>
<reference evidence="2 3" key="1">
    <citation type="submission" date="2019-08" db="EMBL/GenBank/DDBJ databases">
        <title>A chromosome-level genome assembly, high-density linkage maps, and genome scans reveal the genomic architecture of hybrid incompatibilities underlying speciation via character displacement in darters (Percidae: Etheostominae).</title>
        <authorList>
            <person name="Moran R.L."/>
            <person name="Catchen J.M."/>
            <person name="Fuller R.C."/>
        </authorList>
    </citation>
    <scope>NUCLEOTIDE SEQUENCE [LARGE SCALE GENOMIC DNA]</scope>
    <source>
        <strain evidence="2">EspeVRDwgs_2016</strain>
        <tissue evidence="2">Muscle</tissue>
    </source>
</reference>
<protein>
    <submittedName>
        <fullName evidence="2">Uncharacterized protein</fullName>
    </submittedName>
</protein>
<gene>
    <name evidence="2" type="ORF">FQN60_012574</name>
</gene>
<name>A0A5J5C809_9PERO</name>
<keyword evidence="3" id="KW-1185">Reference proteome</keyword>
<evidence type="ECO:0000313" key="2">
    <source>
        <dbReference type="EMBL" id="KAA8577383.1"/>
    </source>
</evidence>
<feature type="compositionally biased region" description="Low complexity" evidence="1">
    <location>
        <begin position="204"/>
        <end position="213"/>
    </location>
</feature>
<comment type="caution">
    <text evidence="2">The sequence shown here is derived from an EMBL/GenBank/DDBJ whole genome shotgun (WGS) entry which is preliminary data.</text>
</comment>
<accession>A0A5J5C809</accession>
<feature type="compositionally biased region" description="Low complexity" evidence="1">
    <location>
        <begin position="263"/>
        <end position="287"/>
    </location>
</feature>
<dbReference type="Proteomes" id="UP000327493">
    <property type="component" value="Unassembled WGS sequence"/>
</dbReference>
<organism evidence="2 3">
    <name type="scientific">Etheostoma spectabile</name>
    <name type="common">orangethroat darter</name>
    <dbReference type="NCBI Taxonomy" id="54343"/>
    <lineage>
        <taxon>Eukaryota</taxon>
        <taxon>Metazoa</taxon>
        <taxon>Chordata</taxon>
        <taxon>Craniata</taxon>
        <taxon>Vertebrata</taxon>
        <taxon>Euteleostomi</taxon>
        <taxon>Actinopterygii</taxon>
        <taxon>Neopterygii</taxon>
        <taxon>Teleostei</taxon>
        <taxon>Neoteleostei</taxon>
        <taxon>Acanthomorphata</taxon>
        <taxon>Eupercaria</taxon>
        <taxon>Perciformes</taxon>
        <taxon>Percoidei</taxon>
        <taxon>Percidae</taxon>
        <taxon>Etheostomatinae</taxon>
        <taxon>Etheostoma</taxon>
    </lineage>
</organism>
<proteinExistence type="predicted"/>
<dbReference type="AlphaFoldDB" id="A0A5J5C809"/>